<evidence type="ECO:0000313" key="1">
    <source>
        <dbReference type="EMBL" id="CCA22712.1"/>
    </source>
</evidence>
<reference evidence="1" key="1">
    <citation type="journal article" date="2011" name="PLoS Biol.">
        <title>Gene gain and loss during evolution of obligate parasitism in the white rust pathogen of Arabidopsis thaliana.</title>
        <authorList>
            <person name="Kemen E."/>
            <person name="Gardiner A."/>
            <person name="Schultz-Larsen T."/>
            <person name="Kemen A.C."/>
            <person name="Balmuth A.L."/>
            <person name="Robert-Seilaniantz A."/>
            <person name="Bailey K."/>
            <person name="Holub E."/>
            <person name="Studholme D.J."/>
            <person name="Maclean D."/>
            <person name="Jones J.D."/>
        </authorList>
    </citation>
    <scope>NUCLEOTIDE SEQUENCE</scope>
</reference>
<reference evidence="1" key="2">
    <citation type="submission" date="2011-02" db="EMBL/GenBank/DDBJ databases">
        <authorList>
            <person name="MacLean D."/>
        </authorList>
    </citation>
    <scope>NUCLEOTIDE SEQUENCE</scope>
</reference>
<accession>F0WN25</accession>
<dbReference type="HOGENOM" id="CLU_2351025_0_0_1"/>
<organism evidence="1">
    <name type="scientific">Albugo laibachii Nc14</name>
    <dbReference type="NCBI Taxonomy" id="890382"/>
    <lineage>
        <taxon>Eukaryota</taxon>
        <taxon>Sar</taxon>
        <taxon>Stramenopiles</taxon>
        <taxon>Oomycota</taxon>
        <taxon>Peronosporomycetes</taxon>
        <taxon>Albuginales</taxon>
        <taxon>Albuginaceae</taxon>
        <taxon>Albugo</taxon>
    </lineage>
</organism>
<dbReference type="GO" id="GO:0003676">
    <property type="term" value="F:nucleic acid binding"/>
    <property type="evidence" value="ECO:0007669"/>
    <property type="project" value="InterPro"/>
</dbReference>
<dbReference type="AlphaFoldDB" id="F0WN25"/>
<name>F0WN25_9STRA</name>
<sequence>MLKPRYVRARLEWAYQNSDQDDFWWANVMFSDEKKWNMDGSDGYKHRIDTRAKQSVLIRRHSGGESVMIWGGFCEDRKTTLDFLDGRVTSVKYIAIL</sequence>
<protein>
    <submittedName>
        <fullName evidence="1">AlNc14C164G7857 protein</fullName>
    </submittedName>
</protein>
<gene>
    <name evidence="1" type="primary">AlNc14C164G7857</name>
    <name evidence="1" type="ORF">ALNC14_088550</name>
</gene>
<proteinExistence type="predicted"/>
<dbReference type="Gene3D" id="3.30.420.10">
    <property type="entry name" value="Ribonuclease H-like superfamily/Ribonuclease H"/>
    <property type="match status" value="1"/>
</dbReference>
<dbReference type="EMBL" id="FR824209">
    <property type="protein sequence ID" value="CCA22712.1"/>
    <property type="molecule type" value="Genomic_DNA"/>
</dbReference>
<dbReference type="InterPro" id="IPR036397">
    <property type="entry name" value="RNaseH_sf"/>
</dbReference>